<feature type="binding site" evidence="16">
    <location>
        <begin position="66"/>
        <end position="68"/>
    </location>
    <ligand>
        <name>S-adenosyl-L-methionine</name>
        <dbReference type="ChEBI" id="CHEBI:59789"/>
        <label>2</label>
    </ligand>
</feature>
<evidence type="ECO:0000256" key="12">
    <source>
        <dbReference type="ARBA" id="ARBA00023244"/>
    </source>
</evidence>
<feature type="binding site" evidence="16">
    <location>
        <position position="170"/>
    </location>
    <ligand>
        <name>S-adenosyl-L-methionine</name>
        <dbReference type="ChEBI" id="CHEBI:59789"/>
        <label>2</label>
    </ligand>
</feature>
<comment type="similarity">
    <text evidence="3 15">Belongs to the anaerobic coproporphyrinogen-III oxidase family.</text>
</comment>
<dbReference type="Gene3D" id="3.20.20.70">
    <property type="entry name" value="Aldolase class I"/>
    <property type="match status" value="1"/>
</dbReference>
<feature type="binding site" evidence="16">
    <location>
        <position position="110"/>
    </location>
    <ligand>
        <name>S-adenosyl-L-methionine</name>
        <dbReference type="ChEBI" id="CHEBI:59789"/>
        <label>1</label>
    </ligand>
</feature>
<dbReference type="SFLD" id="SFLDS00029">
    <property type="entry name" value="Radical_SAM"/>
    <property type="match status" value="1"/>
</dbReference>
<comment type="subunit">
    <text evidence="4">Monomer.</text>
</comment>
<keyword evidence="10 15" id="KW-0408">Iron</keyword>
<keyword evidence="6 15" id="KW-0963">Cytoplasm</keyword>
<comment type="subcellular location">
    <subcellularLocation>
        <location evidence="1 15">Cytoplasm</location>
    </subcellularLocation>
</comment>
<evidence type="ECO:0000256" key="17">
    <source>
        <dbReference type="PIRSR" id="PIRSR000167-2"/>
    </source>
</evidence>
<feature type="binding site" evidence="16">
    <location>
        <position position="54"/>
    </location>
    <ligand>
        <name>S-adenosyl-L-methionine</name>
        <dbReference type="ChEBI" id="CHEBI:59789"/>
        <label>1</label>
    </ligand>
</feature>
<dbReference type="CDD" id="cd01335">
    <property type="entry name" value="Radical_SAM"/>
    <property type="match status" value="1"/>
</dbReference>
<dbReference type="PANTHER" id="PTHR13932">
    <property type="entry name" value="COPROPORPHYRINIGEN III OXIDASE"/>
    <property type="match status" value="1"/>
</dbReference>
<dbReference type="SFLD" id="SFLDF00277">
    <property type="entry name" value="oxygen-independent_coproporphy"/>
    <property type="match status" value="1"/>
</dbReference>
<evidence type="ECO:0000256" key="16">
    <source>
        <dbReference type="PIRSR" id="PIRSR000167-1"/>
    </source>
</evidence>
<evidence type="ECO:0000256" key="13">
    <source>
        <dbReference type="ARBA" id="ARBA00024295"/>
    </source>
</evidence>
<evidence type="ECO:0000256" key="11">
    <source>
        <dbReference type="ARBA" id="ARBA00023014"/>
    </source>
</evidence>
<feature type="binding site" evidence="16">
    <location>
        <position position="327"/>
    </location>
    <ligand>
        <name>S-adenosyl-L-methionine</name>
        <dbReference type="ChEBI" id="CHEBI:59789"/>
        <label>1</label>
    </ligand>
</feature>
<comment type="catalytic activity">
    <reaction evidence="14 15">
        <text>coproporphyrinogen III + 2 S-adenosyl-L-methionine = protoporphyrinogen IX + 2 5'-deoxyadenosine + 2 L-methionine + 2 CO2</text>
        <dbReference type="Rhea" id="RHEA:15425"/>
        <dbReference type="ChEBI" id="CHEBI:16526"/>
        <dbReference type="ChEBI" id="CHEBI:17319"/>
        <dbReference type="ChEBI" id="CHEBI:57307"/>
        <dbReference type="ChEBI" id="CHEBI:57309"/>
        <dbReference type="ChEBI" id="CHEBI:57844"/>
        <dbReference type="ChEBI" id="CHEBI:59789"/>
        <dbReference type="EC" id="1.3.98.3"/>
    </reaction>
</comment>
<dbReference type="AlphaFoldDB" id="A0A3A1YD23"/>
<keyword evidence="8 15" id="KW-0479">Metal-binding</keyword>
<reference evidence="19 20" key="1">
    <citation type="submission" date="2017-08" db="EMBL/GenBank/DDBJ databases">
        <title>Reclassification of Bisgaard taxon 37 and 44.</title>
        <authorList>
            <person name="Christensen H."/>
        </authorList>
    </citation>
    <scope>NUCLEOTIDE SEQUENCE [LARGE SCALE GENOMIC DNA]</scope>
    <source>
        <strain evidence="19 20">EEAB3T1</strain>
    </source>
</reference>
<comment type="function">
    <text evidence="13">Involved in the heme biosynthesis. Catalyzes the anaerobic oxidative decarboxylation of propionate groups of rings A and B of coproporphyrinogen III to yield the vinyl groups in protoporphyrinogen IX.</text>
</comment>
<dbReference type="GO" id="GO:0005737">
    <property type="term" value="C:cytoplasm"/>
    <property type="evidence" value="ECO:0007669"/>
    <property type="project" value="UniProtKB-SubCell"/>
</dbReference>
<evidence type="ECO:0000256" key="6">
    <source>
        <dbReference type="ARBA" id="ARBA00022490"/>
    </source>
</evidence>
<dbReference type="EC" id="1.3.98.3" evidence="15"/>
<protein>
    <recommendedName>
        <fullName evidence="15">Coproporphyrinogen-III oxidase</fullName>
        <ecNumber evidence="15">1.3.98.3</ecNumber>
    </recommendedName>
</protein>
<dbReference type="UniPathway" id="UPA00251">
    <property type="reaction ID" value="UER00323"/>
</dbReference>
<proteinExistence type="inferred from homology"/>
<keyword evidence="5 15" id="KW-0004">4Fe-4S</keyword>
<name>A0A3A1YD23_9GAMM</name>
<dbReference type="FunFam" id="3.80.30.20:FF:000012">
    <property type="entry name" value="Coproporphyrinogen-III oxidase"/>
    <property type="match status" value="1"/>
</dbReference>
<dbReference type="SMART" id="SM00729">
    <property type="entry name" value="Elp3"/>
    <property type="match status" value="1"/>
</dbReference>
<feature type="binding site" evidence="16">
    <location>
        <position position="207"/>
    </location>
    <ligand>
        <name>S-adenosyl-L-methionine</name>
        <dbReference type="ChEBI" id="CHEBI:59789"/>
        <label>2</label>
    </ligand>
</feature>
<dbReference type="InterPro" id="IPR006638">
    <property type="entry name" value="Elp3/MiaA/NifB-like_rSAM"/>
</dbReference>
<keyword evidence="9 15" id="KW-0560">Oxidoreductase</keyword>
<feature type="binding site" evidence="16">
    <location>
        <begin position="111"/>
        <end position="112"/>
    </location>
    <ligand>
        <name>S-adenosyl-L-methionine</name>
        <dbReference type="ChEBI" id="CHEBI:59789"/>
        <label>2</label>
    </ligand>
</feature>
<dbReference type="RefSeq" id="WP_119534506.1">
    <property type="nucleotide sequence ID" value="NZ_NRJF01000072.1"/>
</dbReference>
<dbReference type="Proteomes" id="UP000265964">
    <property type="component" value="Unassembled WGS sequence"/>
</dbReference>
<evidence type="ECO:0000256" key="9">
    <source>
        <dbReference type="ARBA" id="ARBA00023002"/>
    </source>
</evidence>
<dbReference type="PIRSF" id="PIRSF000167">
    <property type="entry name" value="HemN"/>
    <property type="match status" value="1"/>
</dbReference>
<evidence type="ECO:0000313" key="19">
    <source>
        <dbReference type="EMBL" id="RIY36052.1"/>
    </source>
</evidence>
<keyword evidence="11 15" id="KW-0411">Iron-sulfur</keyword>
<dbReference type="InterPro" id="IPR004558">
    <property type="entry name" value="Coprogen_oxidase_HemN"/>
</dbReference>
<feature type="binding site" evidence="16">
    <location>
        <position position="143"/>
    </location>
    <ligand>
        <name>S-adenosyl-L-methionine</name>
        <dbReference type="ChEBI" id="CHEBI:59789"/>
        <label>1</label>
    </ligand>
</feature>
<keyword evidence="12 15" id="KW-0627">Porphyrin biosynthesis</keyword>
<organism evidence="19 20">
    <name type="scientific">Psittacicella gerlachiana</name>
    <dbReference type="NCBI Taxonomy" id="2028574"/>
    <lineage>
        <taxon>Bacteria</taxon>
        <taxon>Pseudomonadati</taxon>
        <taxon>Pseudomonadota</taxon>
        <taxon>Gammaproteobacteria</taxon>
        <taxon>Pasteurellales</taxon>
        <taxon>Psittacicellaceae</taxon>
        <taxon>Psittacicella</taxon>
    </lineage>
</organism>
<keyword evidence="7 15" id="KW-0949">S-adenosyl-L-methionine</keyword>
<dbReference type="GO" id="GO:0006782">
    <property type="term" value="P:protoporphyrinogen IX biosynthetic process"/>
    <property type="evidence" value="ECO:0007669"/>
    <property type="project" value="UniProtKB-UniPathway"/>
</dbReference>
<dbReference type="GO" id="GO:0004109">
    <property type="term" value="F:coproporphyrinogen oxidase activity"/>
    <property type="evidence" value="ECO:0007669"/>
    <property type="project" value="InterPro"/>
</dbReference>
<evidence type="ECO:0000256" key="1">
    <source>
        <dbReference type="ARBA" id="ARBA00004496"/>
    </source>
</evidence>
<dbReference type="InterPro" id="IPR058240">
    <property type="entry name" value="rSAM_sf"/>
</dbReference>
<evidence type="ECO:0000256" key="2">
    <source>
        <dbReference type="ARBA" id="ARBA00004785"/>
    </source>
</evidence>
<comment type="cofactor">
    <cofactor evidence="15 17">
        <name>[4Fe-4S] cluster</name>
        <dbReference type="ChEBI" id="CHEBI:49883"/>
    </cofactor>
    <text evidence="15 17">Binds 1 [4Fe-4S] cluster. The cluster is coordinated with 3 cysteines and an exchangeable S-adenosyl-L-methionine.</text>
</comment>
<keyword evidence="20" id="KW-1185">Reference proteome</keyword>
<evidence type="ECO:0000256" key="10">
    <source>
        <dbReference type="ARBA" id="ARBA00023004"/>
    </source>
</evidence>
<dbReference type="SFLD" id="SFLDG01065">
    <property type="entry name" value="anaerobic_coproporphyrinogen-I"/>
    <property type="match status" value="1"/>
</dbReference>
<comment type="pathway">
    <text evidence="2 15">Porphyrin-containing compound metabolism; protoporphyrin-IX biosynthesis; protoporphyrinogen-IX from coproporphyrinogen-III (AdoMet route): step 1/1.</text>
</comment>
<dbReference type="FunFam" id="1.10.10.920:FF:000001">
    <property type="entry name" value="Coproporphyrinogen-III oxidase"/>
    <property type="match status" value="1"/>
</dbReference>
<dbReference type="EMBL" id="NRJF01000072">
    <property type="protein sequence ID" value="RIY36052.1"/>
    <property type="molecule type" value="Genomic_DNA"/>
</dbReference>
<dbReference type="GO" id="GO:0051539">
    <property type="term" value="F:4 iron, 4 sulfur cluster binding"/>
    <property type="evidence" value="ECO:0007669"/>
    <property type="project" value="UniProtKB-KW"/>
</dbReference>
<accession>A0A3A1YD23</accession>
<dbReference type="Pfam" id="PF04055">
    <property type="entry name" value="Radical_SAM"/>
    <property type="match status" value="1"/>
</dbReference>
<feature type="domain" description="Radical SAM core" evidence="18">
    <location>
        <begin position="45"/>
        <end position="279"/>
    </location>
</feature>
<feature type="binding site" evidence="17">
    <location>
        <position position="60"/>
    </location>
    <ligand>
        <name>[4Fe-4S] cluster</name>
        <dbReference type="ChEBI" id="CHEBI:49883"/>
        <note>4Fe-4S-S-AdoMet</note>
    </ligand>
</feature>
<sequence>MATFTWDQKLIDKYNLSGPRYTSYPTALEFSDKYTNSDFEQALQKYPERPLSLYIHIPFCHTLCYFCACNKVITRHKEKADIYLDYLEKEMAYRAQSLKGRKVNQFHLGGGTPTYLVPAQMRRLMRMAHKYFEFTADVEMGIEIDPRRIELNYMDMLVELGFNRISIGIQDFDQQVQEAVNRVQDQKFIAELIAHSRELGIKSINLDLIYGLPFQTVEKFAHTLEEVIALSPDRLSVFNYAHLPARVPGQAKIKDENLPSARTKLDIFAHSIKRLHQADFAFIGMDHFAKPDNELAQAQKAGVLHRNFQGYTTHGEADLVGLGLSSISMVGDTYAQNAKTTQEYYTLIEEQQQAIVKGFALSDEDCLRRDVIKQIICNFQIDYRQFESLYQIDFKEHFKEEIKLLDTFIADGIVIPYADGNGFSIPESGKLFVRHVCMAFDEYSNLKRASFSRIL</sequence>
<dbReference type="PROSITE" id="PS51918">
    <property type="entry name" value="RADICAL_SAM"/>
    <property type="match status" value="1"/>
</dbReference>
<dbReference type="GO" id="GO:0046872">
    <property type="term" value="F:metal ion binding"/>
    <property type="evidence" value="ECO:0007669"/>
    <property type="project" value="UniProtKB-KW"/>
</dbReference>
<dbReference type="InterPro" id="IPR034505">
    <property type="entry name" value="Coproporphyrinogen-III_oxidase"/>
</dbReference>
<evidence type="ECO:0000256" key="5">
    <source>
        <dbReference type="ARBA" id="ARBA00022485"/>
    </source>
</evidence>
<dbReference type="InterPro" id="IPR013785">
    <property type="entry name" value="Aldolase_TIM"/>
</dbReference>
<dbReference type="GO" id="GO:0051989">
    <property type="term" value="F:coproporphyrinogen dehydrogenase activity"/>
    <property type="evidence" value="ECO:0007669"/>
    <property type="project" value="UniProtKB-EC"/>
</dbReference>
<feature type="binding site" evidence="17">
    <location>
        <position position="64"/>
    </location>
    <ligand>
        <name>[4Fe-4S] cluster</name>
        <dbReference type="ChEBI" id="CHEBI:49883"/>
        <note>4Fe-4S-S-AdoMet</note>
    </ligand>
</feature>
<evidence type="ECO:0000256" key="14">
    <source>
        <dbReference type="ARBA" id="ARBA00048321"/>
    </source>
</evidence>
<dbReference type="OrthoDB" id="9808022at2"/>
<evidence type="ECO:0000259" key="18">
    <source>
        <dbReference type="PROSITE" id="PS51918"/>
    </source>
</evidence>
<evidence type="ECO:0000313" key="20">
    <source>
        <dbReference type="Proteomes" id="UP000265964"/>
    </source>
</evidence>
<dbReference type="Gene3D" id="1.10.10.920">
    <property type="match status" value="1"/>
</dbReference>
<dbReference type="InterPro" id="IPR007197">
    <property type="entry name" value="rSAM"/>
</dbReference>
<dbReference type="SUPFAM" id="SSF102114">
    <property type="entry name" value="Radical SAM enzymes"/>
    <property type="match status" value="1"/>
</dbReference>
<evidence type="ECO:0000256" key="4">
    <source>
        <dbReference type="ARBA" id="ARBA00011245"/>
    </source>
</evidence>
<evidence type="ECO:0000256" key="8">
    <source>
        <dbReference type="ARBA" id="ARBA00022723"/>
    </source>
</evidence>
<dbReference type="NCBIfam" id="TIGR00538">
    <property type="entry name" value="hemN"/>
    <property type="match status" value="1"/>
</dbReference>
<feature type="binding site" evidence="17">
    <location>
        <position position="67"/>
    </location>
    <ligand>
        <name>[4Fe-4S] cluster</name>
        <dbReference type="ChEBI" id="CHEBI:49883"/>
        <note>4Fe-4S-S-AdoMet</note>
    </ligand>
</feature>
<feature type="binding site" evidence="16">
    <location>
        <position position="182"/>
    </location>
    <ligand>
        <name>S-adenosyl-L-methionine</name>
        <dbReference type="ChEBI" id="CHEBI:59789"/>
        <label>2</label>
    </ligand>
</feature>
<gene>
    <name evidence="19" type="primary">hemN</name>
    <name evidence="19" type="ORF">CKF59_03005</name>
</gene>
<feature type="binding site" evidence="16">
    <location>
        <position position="241"/>
    </location>
    <ligand>
        <name>S-adenosyl-L-methionine</name>
        <dbReference type="ChEBI" id="CHEBI:59789"/>
        <label>2</label>
    </ligand>
</feature>
<evidence type="ECO:0000256" key="3">
    <source>
        <dbReference type="ARBA" id="ARBA00005493"/>
    </source>
</evidence>
<evidence type="ECO:0000256" key="15">
    <source>
        <dbReference type="PIRNR" id="PIRNR000167"/>
    </source>
</evidence>
<evidence type="ECO:0000256" key="7">
    <source>
        <dbReference type="ARBA" id="ARBA00022691"/>
    </source>
</evidence>
<dbReference type="PANTHER" id="PTHR13932:SF6">
    <property type="entry name" value="OXYGEN-INDEPENDENT COPROPORPHYRINOGEN III OXIDASE"/>
    <property type="match status" value="1"/>
</dbReference>
<comment type="caution">
    <text evidence="19">The sequence shown here is derived from an EMBL/GenBank/DDBJ whole genome shotgun (WGS) entry which is preliminary data.</text>
</comment>